<dbReference type="InterPro" id="IPR003615">
    <property type="entry name" value="HNH_nuc"/>
</dbReference>
<keyword evidence="3" id="KW-1185">Reference proteome</keyword>
<evidence type="ECO:0000313" key="2">
    <source>
        <dbReference type="EMBL" id="TLP36940.1"/>
    </source>
</evidence>
<dbReference type="Pfam" id="PF01844">
    <property type="entry name" value="HNH"/>
    <property type="match status" value="1"/>
</dbReference>
<evidence type="ECO:0000259" key="1">
    <source>
        <dbReference type="SMART" id="SM00507"/>
    </source>
</evidence>
<dbReference type="EMBL" id="VANU01000005">
    <property type="protein sequence ID" value="TLP36940.1"/>
    <property type="molecule type" value="Genomic_DNA"/>
</dbReference>
<dbReference type="Proteomes" id="UP000308901">
    <property type="component" value="Unassembled WGS sequence"/>
</dbReference>
<dbReference type="Gene3D" id="1.10.30.50">
    <property type="match status" value="1"/>
</dbReference>
<feature type="domain" description="HNH nuclease" evidence="1">
    <location>
        <begin position="119"/>
        <end position="185"/>
    </location>
</feature>
<dbReference type="GO" id="GO:0004519">
    <property type="term" value="F:endonuclease activity"/>
    <property type="evidence" value="ECO:0007669"/>
    <property type="project" value="InterPro"/>
</dbReference>
<dbReference type="AlphaFoldDB" id="A0A5R8XZG9"/>
<gene>
    <name evidence="2" type="ORF">FDK22_11900</name>
</gene>
<comment type="caution">
    <text evidence="2">The sequence shown here is derived from an EMBL/GenBank/DDBJ whole genome shotgun (WGS) entry which is preliminary data.</text>
</comment>
<protein>
    <recommendedName>
        <fullName evidence="1">HNH nuclease domain-containing protein</fullName>
    </recommendedName>
</protein>
<dbReference type="RefSeq" id="WP_138153194.1">
    <property type="nucleotide sequence ID" value="NZ_VANU01000005.1"/>
</dbReference>
<reference evidence="2 3" key="1">
    <citation type="submission" date="2019-05" db="EMBL/GenBank/DDBJ databases">
        <title>Arcobacter sp. nov., isolated from sea sediment.</title>
        <authorList>
            <person name="Kim W."/>
        </authorList>
    </citation>
    <scope>NUCLEOTIDE SEQUENCE [LARGE SCALE GENOMIC DNA]</scope>
    <source>
        <strain evidence="2 3">CAU 1517</strain>
    </source>
</reference>
<dbReference type="GO" id="GO:0008270">
    <property type="term" value="F:zinc ion binding"/>
    <property type="evidence" value="ECO:0007669"/>
    <property type="project" value="InterPro"/>
</dbReference>
<dbReference type="SMART" id="SM00507">
    <property type="entry name" value="HNHc"/>
    <property type="match status" value="1"/>
</dbReference>
<proteinExistence type="predicted"/>
<name>A0A5R8XZG9_9BACT</name>
<evidence type="ECO:0000313" key="3">
    <source>
        <dbReference type="Proteomes" id="UP000308901"/>
    </source>
</evidence>
<accession>A0A5R8XZG9</accession>
<sequence length="206" mass="23853">MKDTVVLAIIEALNIANKNLTVKEIKELILKHNLYIFGTTDIDPVIRKTIDRHCINGAKSSQKSKIDYFIKKDKNSFKLLKITTKKITKKTTKNYGDLESGVEGKKKCRYTTYYERKPKLRKIAIELHGKKCIVCGFDFEKKYGEYAKDLIHIHHIKPLFENDDEDEVLINPKTDLVPVCPNCHAVIHKKKDKTLSIEEIKLIIKK</sequence>
<dbReference type="CDD" id="cd00085">
    <property type="entry name" value="HNHc"/>
    <property type="match status" value="1"/>
</dbReference>
<dbReference type="InterPro" id="IPR002711">
    <property type="entry name" value="HNH"/>
</dbReference>
<dbReference type="OrthoDB" id="9802640at2"/>
<organism evidence="2 3">
    <name type="scientific">Arcobacter arenosus</name>
    <dbReference type="NCBI Taxonomy" id="2576037"/>
    <lineage>
        <taxon>Bacteria</taxon>
        <taxon>Pseudomonadati</taxon>
        <taxon>Campylobacterota</taxon>
        <taxon>Epsilonproteobacteria</taxon>
        <taxon>Campylobacterales</taxon>
        <taxon>Arcobacteraceae</taxon>
        <taxon>Arcobacter</taxon>
    </lineage>
</organism>
<dbReference type="GO" id="GO:0003676">
    <property type="term" value="F:nucleic acid binding"/>
    <property type="evidence" value="ECO:0007669"/>
    <property type="project" value="InterPro"/>
</dbReference>